<dbReference type="Proteomes" id="UP000278746">
    <property type="component" value="Unassembled WGS sequence"/>
</dbReference>
<organism evidence="1 2">
    <name type="scientific">Alteribacter keqinensis</name>
    <dbReference type="NCBI Taxonomy" id="2483800"/>
    <lineage>
        <taxon>Bacteria</taxon>
        <taxon>Bacillati</taxon>
        <taxon>Bacillota</taxon>
        <taxon>Bacilli</taxon>
        <taxon>Bacillales</taxon>
        <taxon>Bacillaceae</taxon>
        <taxon>Alteribacter</taxon>
    </lineage>
</organism>
<evidence type="ECO:0008006" key="3">
    <source>
        <dbReference type="Google" id="ProtNLM"/>
    </source>
</evidence>
<proteinExistence type="predicted"/>
<dbReference type="OrthoDB" id="2691912at2"/>
<evidence type="ECO:0000313" key="1">
    <source>
        <dbReference type="EMBL" id="RNA68905.1"/>
    </source>
</evidence>
<comment type="caution">
    <text evidence="1">The sequence shown here is derived from an EMBL/GenBank/DDBJ whole genome shotgun (WGS) entry which is preliminary data.</text>
</comment>
<protein>
    <recommendedName>
        <fullName evidence="3">LysM domain-containing protein</fullName>
    </recommendedName>
</protein>
<gene>
    <name evidence="1" type="ORF">EBO34_02770</name>
</gene>
<dbReference type="RefSeq" id="WP_122896427.1">
    <property type="nucleotide sequence ID" value="NZ_RHIB01000001.1"/>
</dbReference>
<accession>A0A3M7TWW3</accession>
<sequence length="120" mass="13456">MKQLLIFGLVVVLAISVYYDLTEGTLPNTTNGYEDTSQENSPVTAPPPADTLHYQEVIVQSGHTVYTIVKALHQDVLLDADFEKIVTDFEKLNPDVNAHDIRIGSTYRFPVYKETLQQTS</sequence>
<dbReference type="AlphaFoldDB" id="A0A3M7TWW3"/>
<reference evidence="1 2" key="1">
    <citation type="submission" date="2018-10" db="EMBL/GenBank/DDBJ databases">
        <title>Bacillus Keqinensis sp. nov., a moderately halophilic bacterium isolated from a saline-alkaline lake.</title>
        <authorList>
            <person name="Wang H."/>
        </authorList>
    </citation>
    <scope>NUCLEOTIDE SEQUENCE [LARGE SCALE GENOMIC DNA]</scope>
    <source>
        <strain evidence="1 2">KQ-3</strain>
    </source>
</reference>
<evidence type="ECO:0000313" key="2">
    <source>
        <dbReference type="Proteomes" id="UP000278746"/>
    </source>
</evidence>
<keyword evidence="2" id="KW-1185">Reference proteome</keyword>
<name>A0A3M7TWW3_9BACI</name>
<dbReference type="EMBL" id="RHIB01000001">
    <property type="protein sequence ID" value="RNA68905.1"/>
    <property type="molecule type" value="Genomic_DNA"/>
</dbReference>